<name>A0A5B7ENZ4_PORTR</name>
<organism evidence="3 4">
    <name type="scientific">Portunus trituberculatus</name>
    <name type="common">Swimming crab</name>
    <name type="synonym">Neptunus trituberculatus</name>
    <dbReference type="NCBI Taxonomy" id="210409"/>
    <lineage>
        <taxon>Eukaryota</taxon>
        <taxon>Metazoa</taxon>
        <taxon>Ecdysozoa</taxon>
        <taxon>Arthropoda</taxon>
        <taxon>Crustacea</taxon>
        <taxon>Multicrustacea</taxon>
        <taxon>Malacostraca</taxon>
        <taxon>Eumalacostraca</taxon>
        <taxon>Eucarida</taxon>
        <taxon>Decapoda</taxon>
        <taxon>Pleocyemata</taxon>
        <taxon>Brachyura</taxon>
        <taxon>Eubrachyura</taxon>
        <taxon>Portunoidea</taxon>
        <taxon>Portunidae</taxon>
        <taxon>Portuninae</taxon>
        <taxon>Portunus</taxon>
    </lineage>
</organism>
<sequence length="245" mass="25902">MRIWAMVLFGVAKSAYTHSSEPASTSESRNRIRTPIQPAIRGLSGLTVQDLIKELEPRVSEHEYTAAFPASPTLPASPPAPISTSRPGAEDTLGAPSHYLPEAAGSHVTPPSWGRRLSLQCPPAVPRQKPRVPHDPQESSPVTFCSTLKTHAKAVSIPLGGGGVAWARGTRQGPATVWVNKQGSTRIACKADMKSAASGYGRLVSHLTSSLVLLGLSQPLSHPSVCRRPPAGSVQDGLMLALNPH</sequence>
<evidence type="ECO:0000256" key="1">
    <source>
        <dbReference type="SAM" id="MobiDB-lite"/>
    </source>
</evidence>
<comment type="caution">
    <text evidence="3">The sequence shown here is derived from an EMBL/GenBank/DDBJ whole genome shotgun (WGS) entry which is preliminary data.</text>
</comment>
<feature type="region of interest" description="Disordered" evidence="1">
    <location>
        <begin position="66"/>
        <end position="142"/>
    </location>
</feature>
<dbReference type="EMBL" id="VSRR010002996">
    <property type="protein sequence ID" value="MPC34154.1"/>
    <property type="molecule type" value="Genomic_DNA"/>
</dbReference>
<evidence type="ECO:0000313" key="3">
    <source>
        <dbReference type="EMBL" id="MPC34154.1"/>
    </source>
</evidence>
<reference evidence="3 4" key="1">
    <citation type="submission" date="2019-05" db="EMBL/GenBank/DDBJ databases">
        <title>Another draft genome of Portunus trituberculatus and its Hox gene families provides insights of decapod evolution.</title>
        <authorList>
            <person name="Jeong J.-H."/>
            <person name="Song I."/>
            <person name="Kim S."/>
            <person name="Choi T."/>
            <person name="Kim D."/>
            <person name="Ryu S."/>
            <person name="Kim W."/>
        </authorList>
    </citation>
    <scope>NUCLEOTIDE SEQUENCE [LARGE SCALE GENOMIC DNA]</scope>
    <source>
        <tissue evidence="3">Muscle</tissue>
    </source>
</reference>
<dbReference type="AlphaFoldDB" id="A0A5B7ENZ4"/>
<proteinExistence type="predicted"/>
<feature type="chain" id="PRO_5022679368" evidence="2">
    <location>
        <begin position="20"/>
        <end position="245"/>
    </location>
</feature>
<evidence type="ECO:0000256" key="2">
    <source>
        <dbReference type="SAM" id="SignalP"/>
    </source>
</evidence>
<protein>
    <submittedName>
        <fullName evidence="3">Uncharacterized protein</fullName>
    </submittedName>
</protein>
<keyword evidence="4" id="KW-1185">Reference proteome</keyword>
<gene>
    <name evidence="3" type="ORF">E2C01_027535</name>
</gene>
<accession>A0A5B7ENZ4</accession>
<keyword evidence="2" id="KW-0732">Signal</keyword>
<dbReference type="Proteomes" id="UP000324222">
    <property type="component" value="Unassembled WGS sequence"/>
</dbReference>
<evidence type="ECO:0000313" key="4">
    <source>
        <dbReference type="Proteomes" id="UP000324222"/>
    </source>
</evidence>
<feature type="signal peptide" evidence="2">
    <location>
        <begin position="1"/>
        <end position="19"/>
    </location>
</feature>